<dbReference type="GO" id="GO:0098797">
    <property type="term" value="C:plasma membrane protein complex"/>
    <property type="evidence" value="ECO:0007669"/>
    <property type="project" value="TreeGrafter"/>
</dbReference>
<protein>
    <recommendedName>
        <fullName evidence="8">ABC3 transporter permease C-terminal domain-containing protein</fullName>
    </recommendedName>
</protein>
<evidence type="ECO:0000256" key="1">
    <source>
        <dbReference type="ARBA" id="ARBA00004651"/>
    </source>
</evidence>
<dbReference type="EMBL" id="BDGJ01000043">
    <property type="protein sequence ID" value="GAW92047.1"/>
    <property type="molecule type" value="Genomic_DNA"/>
</dbReference>
<gene>
    <name evidence="9" type="ORF">KKC1_12070</name>
</gene>
<feature type="transmembrane region" description="Helical" evidence="7">
    <location>
        <begin position="358"/>
        <end position="377"/>
    </location>
</feature>
<keyword evidence="10" id="KW-1185">Reference proteome</keyword>
<dbReference type="RefSeq" id="WP_088553485.1">
    <property type="nucleotide sequence ID" value="NZ_BDGJ01000043.1"/>
</dbReference>
<reference evidence="10" key="1">
    <citation type="journal article" date="2017" name="Appl. Environ. Microbiol.">
        <title>Genomic analysis of Calderihabitans maritimus KKC1, a thermophilic hydrogenogenic carboxydotrophic bacterium isolated from marine sediment.</title>
        <authorList>
            <person name="Omae K."/>
            <person name="Yoneda Y."/>
            <person name="Fukuyama Y."/>
            <person name="Yoshida T."/>
            <person name="Sako Y."/>
        </authorList>
    </citation>
    <scope>NUCLEOTIDE SEQUENCE [LARGE SCALE GENOMIC DNA]</scope>
    <source>
        <strain evidence="10">KKC1</strain>
    </source>
</reference>
<dbReference type="PANTHER" id="PTHR30489">
    <property type="entry name" value="LIPOPROTEIN-RELEASING SYSTEM TRANSMEMBRANE PROTEIN LOLE"/>
    <property type="match status" value="1"/>
</dbReference>
<feature type="transmembrane region" description="Helical" evidence="7">
    <location>
        <begin position="751"/>
        <end position="773"/>
    </location>
</feature>
<feature type="domain" description="ABC3 transporter permease C-terminal" evidence="8">
    <location>
        <begin position="268"/>
        <end position="386"/>
    </location>
</feature>
<feature type="transmembrane region" description="Helical" evidence="7">
    <location>
        <begin position="433"/>
        <end position="454"/>
    </location>
</feature>
<accession>A0A1Z5HRQ3</accession>
<name>A0A1Z5HRQ3_9FIRM</name>
<keyword evidence="3" id="KW-1003">Cell membrane</keyword>
<evidence type="ECO:0000256" key="2">
    <source>
        <dbReference type="ARBA" id="ARBA00005236"/>
    </source>
</evidence>
<feature type="domain" description="ABC3 transporter permease C-terminal" evidence="8">
    <location>
        <begin position="660"/>
        <end position="776"/>
    </location>
</feature>
<comment type="subcellular location">
    <subcellularLocation>
        <location evidence="1">Cell membrane</location>
        <topology evidence="1">Multi-pass membrane protein</topology>
    </subcellularLocation>
</comment>
<dbReference type="OrthoDB" id="5137249at2"/>
<evidence type="ECO:0000259" key="8">
    <source>
        <dbReference type="Pfam" id="PF02687"/>
    </source>
</evidence>
<keyword evidence="4 7" id="KW-0812">Transmembrane</keyword>
<dbReference type="PANTHER" id="PTHR30489:SF0">
    <property type="entry name" value="LIPOPROTEIN-RELEASING SYSTEM TRANSMEMBRANE PROTEIN LOLE"/>
    <property type="match status" value="1"/>
</dbReference>
<feature type="transmembrane region" description="Helical" evidence="7">
    <location>
        <begin position="652"/>
        <end position="675"/>
    </location>
</feature>
<feature type="transmembrane region" description="Helical" evidence="7">
    <location>
        <begin position="710"/>
        <end position="731"/>
    </location>
</feature>
<evidence type="ECO:0000256" key="3">
    <source>
        <dbReference type="ARBA" id="ARBA00022475"/>
    </source>
</evidence>
<feature type="transmembrane region" description="Helical" evidence="7">
    <location>
        <begin position="311"/>
        <end position="338"/>
    </location>
</feature>
<feature type="transmembrane region" description="Helical" evidence="7">
    <location>
        <begin position="267"/>
        <end position="290"/>
    </location>
</feature>
<comment type="similarity">
    <text evidence="2">Belongs to the ABC-4 integral membrane protein family. LolC/E subfamily.</text>
</comment>
<sequence>MLYKRMWREIRHSPWAFVSIIFLVCLGTALFTASYISFVNLQSSSEKTYQELKFAHLTFRVQAAPNRVVEKIESLPGVEMANGRVSKDVPLDIEGDSRRVTARMLTLPSSWEDREFVNAPFLVEGAWPARTNEVLLLKSFAEYYRLQVGDYLYPIINGEQKKLIISGVVTSPEYIYPLKDRQQVLATARDFAVIYLRKEIAEKWWGMQNAFNEIVVYLERPREIQEVKKRIEKILAPYGLLSTIEREDQPSHFALKMELEGLQEMAFMFPVLFLGTAAMVIYIILARMIARERRYIGILRALGYSRKGIMVYYLSYTLAIGVLGSLLGAPVGYGLSVLMTKMYANVFDIPYLVAAPHWDVQGIGVIISVITCLAAGFNSARKAASLRPVDAMRPETPLPVRQVPWDSYLFSRQNLPVKWKIPLRNVARFPRRMISNVVGIALATSLILVGLSWLDGTEELINHHFERVINYDAKIIFDRPVLENEVLEIARWEEVMEAEPLLEMPVRFHYGSRSFESILVGIPAEGEMFRLFEDRLTRKKLTGRGILISSSLQEELKVKEGQRVEVEILGVGGDRKSIPVAGTVFMSVGSGAFLPLGKAQEITGEPGMISAVMTTLCPGGMEKLKERTKDLSPIAAIEDVEQTRQDISQYMGLLYTFIGIMIIFGMSLAGVITFNTSHINILERRPELLILRMLGMGPQEIAALITRENFLTAFLGLVVGIPLGKRIAAYFAQTYSTDLMTMPLVILPRTYWLTVGVIFLAVFLAQIPGIRYVNRLNLAEAAKEREV</sequence>
<evidence type="ECO:0000313" key="10">
    <source>
        <dbReference type="Proteomes" id="UP000197032"/>
    </source>
</evidence>
<evidence type="ECO:0000256" key="7">
    <source>
        <dbReference type="SAM" id="Phobius"/>
    </source>
</evidence>
<dbReference type="InterPro" id="IPR051447">
    <property type="entry name" value="Lipoprotein-release_system"/>
</dbReference>
<dbReference type="Proteomes" id="UP000197032">
    <property type="component" value="Unassembled WGS sequence"/>
</dbReference>
<evidence type="ECO:0000313" key="9">
    <source>
        <dbReference type="EMBL" id="GAW92047.1"/>
    </source>
</evidence>
<keyword evidence="5 7" id="KW-1133">Transmembrane helix</keyword>
<evidence type="ECO:0000256" key="4">
    <source>
        <dbReference type="ARBA" id="ARBA00022692"/>
    </source>
</evidence>
<comment type="caution">
    <text evidence="9">The sequence shown here is derived from an EMBL/GenBank/DDBJ whole genome shotgun (WGS) entry which is preliminary data.</text>
</comment>
<dbReference type="InterPro" id="IPR003838">
    <property type="entry name" value="ABC3_permease_C"/>
</dbReference>
<dbReference type="AlphaFoldDB" id="A0A1Z5HRQ3"/>
<organism evidence="9 10">
    <name type="scientific">Calderihabitans maritimus</name>
    <dbReference type="NCBI Taxonomy" id="1246530"/>
    <lineage>
        <taxon>Bacteria</taxon>
        <taxon>Bacillati</taxon>
        <taxon>Bacillota</taxon>
        <taxon>Clostridia</taxon>
        <taxon>Neomoorellales</taxon>
        <taxon>Calderihabitantaceae</taxon>
        <taxon>Calderihabitans</taxon>
    </lineage>
</organism>
<evidence type="ECO:0000256" key="5">
    <source>
        <dbReference type="ARBA" id="ARBA00022989"/>
    </source>
</evidence>
<dbReference type="GO" id="GO:0044874">
    <property type="term" value="P:lipoprotein localization to outer membrane"/>
    <property type="evidence" value="ECO:0007669"/>
    <property type="project" value="TreeGrafter"/>
</dbReference>
<dbReference type="Pfam" id="PF02687">
    <property type="entry name" value="FtsX"/>
    <property type="match status" value="2"/>
</dbReference>
<proteinExistence type="inferred from homology"/>
<keyword evidence="6 7" id="KW-0472">Membrane</keyword>
<evidence type="ECO:0000256" key="6">
    <source>
        <dbReference type="ARBA" id="ARBA00023136"/>
    </source>
</evidence>